<dbReference type="Gene3D" id="3.40.50.150">
    <property type="entry name" value="Vaccinia Virus protein VP39"/>
    <property type="match status" value="1"/>
</dbReference>
<sequence>MEAPSALGVSDTLHAWWNRVDPDEFDRVTESSGRLEVLRHVASVVQSSRYVVELGCGTGLLAREAARPDIVGVDMCSAMVKKACSSSRMDTALVDNILEFYPVDSPDAVVLCNVLEPYSSEVRKLLFSHIMDFLSPGGLVVVAVMVGKTGLGTEFESVLDLVFPSANPVHPGDIEEELAMIGFDVAVPELISVRRDQDSAKIQRSFAILVGRKIEPS</sequence>
<dbReference type="AlphaFoldDB" id="A0AA36JTI7"/>
<dbReference type="InterPro" id="IPR029063">
    <property type="entry name" value="SAM-dependent_MTases_sf"/>
</dbReference>
<feature type="domain" description="Methyltransferase" evidence="1">
    <location>
        <begin position="51"/>
        <end position="138"/>
    </location>
</feature>
<dbReference type="Pfam" id="PF13649">
    <property type="entry name" value="Methyltransf_25"/>
    <property type="match status" value="1"/>
</dbReference>
<organism evidence="2 3">
    <name type="scientific">Effrenium voratum</name>
    <dbReference type="NCBI Taxonomy" id="2562239"/>
    <lineage>
        <taxon>Eukaryota</taxon>
        <taxon>Sar</taxon>
        <taxon>Alveolata</taxon>
        <taxon>Dinophyceae</taxon>
        <taxon>Suessiales</taxon>
        <taxon>Symbiodiniaceae</taxon>
        <taxon>Effrenium</taxon>
    </lineage>
</organism>
<gene>
    <name evidence="2" type="ORF">EVOR1521_LOCUS31714</name>
</gene>
<evidence type="ECO:0000259" key="1">
    <source>
        <dbReference type="Pfam" id="PF13649"/>
    </source>
</evidence>
<dbReference type="Proteomes" id="UP001178507">
    <property type="component" value="Unassembled WGS sequence"/>
</dbReference>
<proteinExistence type="predicted"/>
<dbReference type="CDD" id="cd02440">
    <property type="entry name" value="AdoMet_MTases"/>
    <property type="match status" value="1"/>
</dbReference>
<dbReference type="EMBL" id="CAUJNA010003852">
    <property type="protein sequence ID" value="CAJ1411028.1"/>
    <property type="molecule type" value="Genomic_DNA"/>
</dbReference>
<name>A0AA36JTI7_9DINO</name>
<comment type="caution">
    <text evidence="2">The sequence shown here is derived from an EMBL/GenBank/DDBJ whole genome shotgun (WGS) entry which is preliminary data.</text>
</comment>
<accession>A0AA36JTI7</accession>
<dbReference type="InterPro" id="IPR041698">
    <property type="entry name" value="Methyltransf_25"/>
</dbReference>
<evidence type="ECO:0000313" key="2">
    <source>
        <dbReference type="EMBL" id="CAJ1411028.1"/>
    </source>
</evidence>
<keyword evidence="3" id="KW-1185">Reference proteome</keyword>
<reference evidence="2" key="1">
    <citation type="submission" date="2023-08" db="EMBL/GenBank/DDBJ databases">
        <authorList>
            <person name="Chen Y."/>
            <person name="Shah S."/>
            <person name="Dougan E. K."/>
            <person name="Thang M."/>
            <person name="Chan C."/>
        </authorList>
    </citation>
    <scope>NUCLEOTIDE SEQUENCE</scope>
</reference>
<evidence type="ECO:0000313" key="3">
    <source>
        <dbReference type="Proteomes" id="UP001178507"/>
    </source>
</evidence>
<protein>
    <recommendedName>
        <fullName evidence="1">Methyltransferase domain-containing protein</fullName>
    </recommendedName>
</protein>
<dbReference type="SUPFAM" id="SSF53335">
    <property type="entry name" value="S-adenosyl-L-methionine-dependent methyltransferases"/>
    <property type="match status" value="1"/>
</dbReference>